<keyword evidence="1" id="KW-1133">Transmembrane helix</keyword>
<keyword evidence="3" id="KW-1185">Reference proteome</keyword>
<proteinExistence type="predicted"/>
<organism evidence="2 3">
    <name type="scientific">Lachnospira pectinoschiza</name>
    <dbReference type="NCBI Taxonomy" id="28052"/>
    <lineage>
        <taxon>Bacteria</taxon>
        <taxon>Bacillati</taxon>
        <taxon>Bacillota</taxon>
        <taxon>Clostridia</taxon>
        <taxon>Lachnospirales</taxon>
        <taxon>Lachnospiraceae</taxon>
        <taxon>Lachnospira</taxon>
    </lineage>
</organism>
<keyword evidence="1" id="KW-0812">Transmembrane</keyword>
<keyword evidence="1" id="KW-0472">Membrane</keyword>
<dbReference type="OrthoDB" id="2066520at2"/>
<feature type="transmembrane region" description="Helical" evidence="1">
    <location>
        <begin position="73"/>
        <end position="93"/>
    </location>
</feature>
<feature type="transmembrane region" description="Helical" evidence="1">
    <location>
        <begin position="43"/>
        <end position="61"/>
    </location>
</feature>
<dbReference type="InterPro" id="IPR046577">
    <property type="entry name" value="DUF6637"/>
</dbReference>
<dbReference type="Proteomes" id="UP000187651">
    <property type="component" value="Unassembled WGS sequence"/>
</dbReference>
<dbReference type="RefSeq" id="WP_027431751.1">
    <property type="nucleotide sequence ID" value="NZ_FNHZ01000001.1"/>
</dbReference>
<evidence type="ECO:0000256" key="1">
    <source>
        <dbReference type="SAM" id="Phobius"/>
    </source>
</evidence>
<evidence type="ECO:0000313" key="2">
    <source>
        <dbReference type="EMBL" id="SDM44023.1"/>
    </source>
</evidence>
<feature type="transmembrane region" description="Helical" evidence="1">
    <location>
        <begin position="18"/>
        <end position="37"/>
    </location>
</feature>
<dbReference type="Pfam" id="PF20342">
    <property type="entry name" value="DUF6637"/>
    <property type="match status" value="1"/>
</dbReference>
<protein>
    <submittedName>
        <fullName evidence="2">Uncharacterized protein</fullName>
    </submittedName>
</protein>
<evidence type="ECO:0000313" key="3">
    <source>
        <dbReference type="Proteomes" id="UP000187651"/>
    </source>
</evidence>
<name>A0A1G9T8I0_9FIRM</name>
<accession>A0A1G9T8I0</accession>
<dbReference type="EMBL" id="FNHZ01000001">
    <property type="protein sequence ID" value="SDM44023.1"/>
    <property type="molecule type" value="Genomic_DNA"/>
</dbReference>
<reference evidence="3" key="1">
    <citation type="submission" date="2016-10" db="EMBL/GenBank/DDBJ databases">
        <authorList>
            <person name="Varghese N."/>
            <person name="Submissions S."/>
        </authorList>
    </citation>
    <scope>NUCLEOTIDE SEQUENCE [LARGE SCALE GENOMIC DNA]</scope>
    <source>
        <strain evidence="3">M83</strain>
    </source>
</reference>
<sequence>MQFTTTGSYARTKQFIDYLNIILTVAVCVIFIAIVFLRGRSGVLFPIEFLLGAIVNGSNAVKKYVTYEPVKGGILTGVAVVLLILCILTWRAIA</sequence>
<gene>
    <name evidence="2" type="ORF">SAMN05216544_0258</name>
</gene>
<dbReference type="AlphaFoldDB" id="A0A1G9T8I0"/>